<evidence type="ECO:0000256" key="5">
    <source>
        <dbReference type="ARBA" id="ARBA00023198"/>
    </source>
</evidence>
<dbReference type="OMA" id="DNEYQRI"/>
<feature type="domain" description="CARD" evidence="6">
    <location>
        <begin position="488"/>
        <end position="578"/>
    </location>
</feature>
<dbReference type="PANTHER" id="PTHR46985">
    <property type="entry name" value="NACHT, LRR AND PYD DOMAINS-CONTAINING PROTEIN 1"/>
    <property type="match status" value="1"/>
</dbReference>
<dbReference type="STRING" id="75743.A0A401NIR3"/>
<keyword evidence="5" id="KW-0395">Inflammatory response</keyword>
<evidence type="ECO:0000256" key="3">
    <source>
        <dbReference type="ARBA" id="ARBA00022588"/>
    </source>
</evidence>
<dbReference type="PANTHER" id="PTHR46985:SF2">
    <property type="entry name" value="APOPTOSIS-ASSOCIATED SPECK-LIKE PROTEIN CONTAINING A CARD"/>
    <property type="match status" value="1"/>
</dbReference>
<keyword evidence="3" id="KW-0399">Innate immunity</keyword>
<dbReference type="GO" id="GO:0045087">
    <property type="term" value="P:innate immune response"/>
    <property type="evidence" value="ECO:0007669"/>
    <property type="project" value="UniProtKB-KW"/>
</dbReference>
<evidence type="ECO:0000256" key="2">
    <source>
        <dbReference type="ARBA" id="ARBA00022490"/>
    </source>
</evidence>
<accession>A0A401NIR3</accession>
<dbReference type="GO" id="GO:0042981">
    <property type="term" value="P:regulation of apoptotic process"/>
    <property type="evidence" value="ECO:0007669"/>
    <property type="project" value="InterPro"/>
</dbReference>
<evidence type="ECO:0000259" key="6">
    <source>
        <dbReference type="PROSITE" id="PS50209"/>
    </source>
</evidence>
<gene>
    <name evidence="7" type="ORF">scyTo_0012797</name>
</gene>
<sequence>MFHFLKRLMEEQSVKFTELCFLLLCEGKEYKCYRYLQDIIGAALPNASCSRVLSFQYIEQLKVGESESVVAFYKKGHACPIIKEIIGQEFENFLQGVSLLGPVYDVHTSTEGAEMLLYFPSDASADESVSASFLEESLRVLSAVMSPDVFATQLCNFLSEPKQKMLYKFLARGEYDSLEDLIFTDISIEVKIFNWIKTNSSIVRTWPQMYRHLLELSPVRIGHIKDVNLELLVPLAVTETHAVVLVNYCSPFVVLEKLLQNVTSHKAYFLLYKPVGRSYVDFRLTLKVVLVPRRRSLLQELDKMLNDHKRMLKKQVVINRNSWYKLRIGNVEIAGTSFFITPEGAVQFQFVNNAEEALTKYEIKFNMRKWETWPIVLELVENEKNIKIQETLWKGMLNAENGDYLYVRVNAIKHCVTRIHSEITYSELYEALEKMFPDRKFTLIHKQNDSLVINGDLSLHSILQEEESITLEAYSEELRPENIYNVQVSPWSQHFIERHEAELIERLTEVDSILNGLKSKCAMNQYDVSKVRARCTIEDQVRELLTCVIKKGNSTMDFCQDLLRKYHRDLVSELEKKDAAE</sequence>
<comment type="caution">
    <text evidence="7">The sequence shown here is derived from an EMBL/GenBank/DDBJ whole genome shotgun (WGS) entry which is preliminary data.</text>
</comment>
<evidence type="ECO:0000256" key="1">
    <source>
        <dbReference type="ARBA" id="ARBA00004514"/>
    </source>
</evidence>
<dbReference type="GO" id="GO:0005829">
    <property type="term" value="C:cytosol"/>
    <property type="evidence" value="ECO:0007669"/>
    <property type="project" value="UniProtKB-SubCell"/>
</dbReference>
<dbReference type="Pfam" id="PF00619">
    <property type="entry name" value="CARD"/>
    <property type="match status" value="1"/>
</dbReference>
<name>A0A401NIR3_SCYTO</name>
<evidence type="ECO:0000256" key="4">
    <source>
        <dbReference type="ARBA" id="ARBA00022859"/>
    </source>
</evidence>
<proteinExistence type="predicted"/>
<dbReference type="OrthoDB" id="8888059at2759"/>
<dbReference type="PROSITE" id="PS50209">
    <property type="entry name" value="CARD"/>
    <property type="match status" value="1"/>
</dbReference>
<protein>
    <recommendedName>
        <fullName evidence="6">CARD domain-containing protein</fullName>
    </recommendedName>
</protein>
<dbReference type="Gene3D" id="1.10.533.10">
    <property type="entry name" value="Death Domain, Fas"/>
    <property type="match status" value="1"/>
</dbReference>
<evidence type="ECO:0000313" key="7">
    <source>
        <dbReference type="EMBL" id="GCB60772.1"/>
    </source>
</evidence>
<dbReference type="InterPro" id="IPR011029">
    <property type="entry name" value="DEATH-like_dom_sf"/>
</dbReference>
<dbReference type="GO" id="GO:0006954">
    <property type="term" value="P:inflammatory response"/>
    <property type="evidence" value="ECO:0007669"/>
    <property type="project" value="UniProtKB-KW"/>
</dbReference>
<dbReference type="InterPro" id="IPR001315">
    <property type="entry name" value="CARD"/>
</dbReference>
<comment type="subcellular location">
    <subcellularLocation>
        <location evidence="1">Cytoplasm</location>
        <location evidence="1">Cytosol</location>
    </subcellularLocation>
</comment>
<dbReference type="Proteomes" id="UP000288216">
    <property type="component" value="Unassembled WGS sequence"/>
</dbReference>
<dbReference type="InterPro" id="IPR051249">
    <property type="entry name" value="NLRP_Inflammasome"/>
</dbReference>
<dbReference type="EMBL" id="BFAA01006300">
    <property type="protein sequence ID" value="GCB60772.1"/>
    <property type="molecule type" value="Genomic_DNA"/>
</dbReference>
<dbReference type="SUPFAM" id="SSF47986">
    <property type="entry name" value="DEATH domain"/>
    <property type="match status" value="1"/>
</dbReference>
<keyword evidence="4" id="KW-0391">Immunity</keyword>
<organism evidence="7 8">
    <name type="scientific">Scyliorhinus torazame</name>
    <name type="common">Cloudy catshark</name>
    <name type="synonym">Catulus torazame</name>
    <dbReference type="NCBI Taxonomy" id="75743"/>
    <lineage>
        <taxon>Eukaryota</taxon>
        <taxon>Metazoa</taxon>
        <taxon>Chordata</taxon>
        <taxon>Craniata</taxon>
        <taxon>Vertebrata</taxon>
        <taxon>Chondrichthyes</taxon>
        <taxon>Elasmobranchii</taxon>
        <taxon>Galeomorphii</taxon>
        <taxon>Galeoidea</taxon>
        <taxon>Carcharhiniformes</taxon>
        <taxon>Scyliorhinidae</taxon>
        <taxon>Scyliorhinus</taxon>
    </lineage>
</organism>
<evidence type="ECO:0000313" key="8">
    <source>
        <dbReference type="Proteomes" id="UP000288216"/>
    </source>
</evidence>
<keyword evidence="2" id="KW-0963">Cytoplasm</keyword>
<reference evidence="7 8" key="1">
    <citation type="journal article" date="2018" name="Nat. Ecol. Evol.">
        <title>Shark genomes provide insights into elasmobranch evolution and the origin of vertebrates.</title>
        <authorList>
            <person name="Hara Y"/>
            <person name="Yamaguchi K"/>
            <person name="Onimaru K"/>
            <person name="Kadota M"/>
            <person name="Koyanagi M"/>
            <person name="Keeley SD"/>
            <person name="Tatsumi K"/>
            <person name="Tanaka K"/>
            <person name="Motone F"/>
            <person name="Kageyama Y"/>
            <person name="Nozu R"/>
            <person name="Adachi N"/>
            <person name="Nishimura O"/>
            <person name="Nakagawa R"/>
            <person name="Tanegashima C"/>
            <person name="Kiyatake I"/>
            <person name="Matsumoto R"/>
            <person name="Murakumo K"/>
            <person name="Nishida K"/>
            <person name="Terakita A"/>
            <person name="Kuratani S"/>
            <person name="Sato K"/>
            <person name="Hyodo S Kuraku.S."/>
        </authorList>
    </citation>
    <scope>NUCLEOTIDE SEQUENCE [LARGE SCALE GENOMIC DNA]</scope>
</reference>
<dbReference type="AlphaFoldDB" id="A0A401NIR3"/>
<keyword evidence="8" id="KW-1185">Reference proteome</keyword>